<dbReference type="PANTHER" id="PTHR31778:SF2">
    <property type="entry name" value="BUD SITE SELECTION PROTEIN RAX2"/>
    <property type="match status" value="1"/>
</dbReference>
<gene>
    <name evidence="1" type="ORF">EHQ49_17950</name>
</gene>
<accession>A0A4R9J5I9</accession>
<dbReference type="OrthoDB" id="340196at2"/>
<comment type="caution">
    <text evidence="1">The sequence shown here is derived from an EMBL/GenBank/DDBJ whole genome shotgun (WGS) entry which is preliminary data.</text>
</comment>
<evidence type="ECO:0000313" key="1">
    <source>
        <dbReference type="EMBL" id="TGL33511.1"/>
    </source>
</evidence>
<dbReference type="Proteomes" id="UP000298125">
    <property type="component" value="Unassembled WGS sequence"/>
</dbReference>
<reference evidence="1" key="1">
    <citation type="journal article" date="2019" name="PLoS Negl. Trop. Dis.">
        <title>Revisiting the worldwide diversity of Leptospira species in the environment.</title>
        <authorList>
            <person name="Vincent A.T."/>
            <person name="Schiettekatte O."/>
            <person name="Bourhy P."/>
            <person name="Veyrier F.J."/>
            <person name="Picardeau M."/>
        </authorList>
    </citation>
    <scope>NUCLEOTIDE SEQUENCE [LARGE SCALE GENOMIC DNA]</scope>
    <source>
        <strain evidence="1">201702692</strain>
    </source>
</reference>
<protein>
    <submittedName>
        <fullName evidence="1">Uncharacterized protein</fullName>
    </submittedName>
</protein>
<sequence length="770" mass="81989">MFLDPKSSHCKDQMMMRLAKFSYLIFLICFIVICKPAELSNPCDPKSESYITSSILRFLTNDNSPSCLPGFPKPPTWGVHSDSLTNVEVLGMAIHNNKLYLGGIFQFLGPNTGGAAILNTVDGTLLDSNSCPYLELLSFSNVAISDERGGFYLAGNFSHLQGIAKQSLVHIQSNCKLDTNFDVGTGSGGSDIRDLLLVGEKIYIAGSFSTWNGSSRQNLAAVNRITGVLDTTWVPSADATVESILGDTDGIFIAGQFTSINASGIGRLAKISYDTGSTYGSFSANISAGAIRTIAIGRDVSNNKVIYAGGSFTAVSPANVKAFEMDGNMSAWNPAPNGLINDIAVLGSKVYLIGTFNLLGSTARINFAAVDNTGTVGGEDLGLSGSDTIASITEFGGKIYMLGNFTSIGGKSRRHGFSVDPSNGKISDWNPSFTTGFSYPNGKIAFSSDGSKVLVPGSYYSVNVVERNGFGSIDLNTGKPTDFNPQLTGTAIRSLHVRDHLLYAGGQFTSVLNSSRTNFFILNLNTLNLEGPAPTFNSNVESITTDENYIYVGGSFSNVAGTARSNIARLMLTNGTLDSWNPIGDGNVSSIHLLKDKVFVGGSFTNIGGSNTSYITSLNPINGINLLFPSATSFPNAYVSTIATYQNQLFIGGNFTIVGGQSTSRFSSFDLTTGSYSNQLLTTDNIVSTISIGENGKGMIGGYFTTINGSTKEGFVYYDFLNGRLLNSNVPSSGDVYKSFAVKNTHYFGGKINQVNNRPKGGFYFVELNN</sequence>
<proteinExistence type="predicted"/>
<dbReference type="InterPro" id="IPR013431">
    <property type="entry name" value="Delta_60_rpt"/>
</dbReference>
<name>A0A4R9J5I9_9LEPT</name>
<organism evidence="1 2">
    <name type="scientific">Leptospira perdikensis</name>
    <dbReference type="NCBI Taxonomy" id="2484948"/>
    <lineage>
        <taxon>Bacteria</taxon>
        <taxon>Pseudomonadati</taxon>
        <taxon>Spirochaetota</taxon>
        <taxon>Spirochaetia</taxon>
        <taxon>Leptospirales</taxon>
        <taxon>Leptospiraceae</taxon>
        <taxon>Leptospira</taxon>
    </lineage>
</organism>
<dbReference type="AlphaFoldDB" id="A0A4R9J5I9"/>
<dbReference type="PANTHER" id="PTHR31778">
    <property type="entry name" value="BUD SITE SELECTION PROTEIN RAX2"/>
    <property type="match status" value="1"/>
</dbReference>
<dbReference type="Pfam" id="PF17164">
    <property type="entry name" value="DUF5122"/>
    <property type="match status" value="1"/>
</dbReference>
<dbReference type="SUPFAM" id="SSF50969">
    <property type="entry name" value="YVTN repeat-like/Quinoprotein amine dehydrogenase"/>
    <property type="match status" value="1"/>
</dbReference>
<dbReference type="EMBL" id="RQGA01000019">
    <property type="protein sequence ID" value="TGL33511.1"/>
    <property type="molecule type" value="Genomic_DNA"/>
</dbReference>
<evidence type="ECO:0000313" key="2">
    <source>
        <dbReference type="Proteomes" id="UP000298125"/>
    </source>
</evidence>
<keyword evidence="2" id="KW-1185">Reference proteome</keyword>
<dbReference type="GO" id="GO:1902929">
    <property type="term" value="C:plasma membrane of growing cell tip"/>
    <property type="evidence" value="ECO:0007669"/>
    <property type="project" value="TreeGrafter"/>
</dbReference>
<dbReference type="InterPro" id="IPR011044">
    <property type="entry name" value="Quino_amine_DH_bsu"/>
</dbReference>